<protein>
    <submittedName>
        <fullName evidence="2">VWA domain-containing protein</fullName>
    </submittedName>
</protein>
<name>A0ABS9Q231_9MICO</name>
<keyword evidence="3" id="KW-1185">Reference proteome</keyword>
<dbReference type="SUPFAM" id="SSF53300">
    <property type="entry name" value="vWA-like"/>
    <property type="match status" value="1"/>
</dbReference>
<comment type="caution">
    <text evidence="2">The sequence shown here is derived from an EMBL/GenBank/DDBJ whole genome shotgun (WGS) entry which is preliminary data.</text>
</comment>
<dbReference type="Pfam" id="PF13519">
    <property type="entry name" value="VWA_2"/>
    <property type="match status" value="1"/>
</dbReference>
<proteinExistence type="predicted"/>
<organism evidence="2 3">
    <name type="scientific">Arsenicicoccus bolidensis</name>
    <dbReference type="NCBI Taxonomy" id="229480"/>
    <lineage>
        <taxon>Bacteria</taxon>
        <taxon>Bacillati</taxon>
        <taxon>Actinomycetota</taxon>
        <taxon>Actinomycetes</taxon>
        <taxon>Micrococcales</taxon>
        <taxon>Intrasporangiaceae</taxon>
        <taxon>Arsenicicoccus</taxon>
    </lineage>
</organism>
<gene>
    <name evidence="2" type="ORF">MHL29_08550</name>
</gene>
<reference evidence="2 3" key="1">
    <citation type="submission" date="2022-02" db="EMBL/GenBank/DDBJ databases">
        <title>Uncovering new skin microbiome diversity through culturing and metagenomics.</title>
        <authorList>
            <person name="Conlan S."/>
            <person name="Deming C."/>
            <person name="Nisc Comparative Sequencing Program N."/>
            <person name="Segre J.A."/>
        </authorList>
    </citation>
    <scope>NUCLEOTIDE SEQUENCE [LARGE SCALE GENOMIC DNA]</scope>
    <source>
        <strain evidence="2 3">ACRQZ</strain>
    </source>
</reference>
<evidence type="ECO:0000313" key="3">
    <source>
        <dbReference type="Proteomes" id="UP001521931"/>
    </source>
</evidence>
<accession>A0ABS9Q231</accession>
<dbReference type="InterPro" id="IPR036465">
    <property type="entry name" value="vWFA_dom_sf"/>
</dbReference>
<sequence>MTSAPAQPVPSSIDTPAPQDDKAKLLPFYLVCDVSHSMVESGALTEANNILPSLVQALEKDPIICDKVRFGVMDFSDDARMVLPLCDLLEQTTLPQLEGRGRTSYKAAFDLLRTQIERDVNQLKADGFAVHRPAVFFLSDGAPTDAEPDWKAAFAALTQYDKASGTGNRMYPNIIPFGLQGADPRILQEVIHPKNPPERAMRLFMADQDQTAASAVTKMAKLLVTSVIQSSTGLAQGSNGIVLPKAEDGVKSYAADDDVFL</sequence>
<feature type="domain" description="VWFA" evidence="1">
    <location>
        <begin position="29"/>
        <end position="141"/>
    </location>
</feature>
<dbReference type="Gene3D" id="3.40.50.410">
    <property type="entry name" value="von Willebrand factor, type A domain"/>
    <property type="match status" value="1"/>
</dbReference>
<evidence type="ECO:0000259" key="1">
    <source>
        <dbReference type="Pfam" id="PF13519"/>
    </source>
</evidence>
<evidence type="ECO:0000313" key="2">
    <source>
        <dbReference type="EMBL" id="MCG7321933.1"/>
    </source>
</evidence>
<dbReference type="EMBL" id="JAKRCV010000022">
    <property type="protein sequence ID" value="MCG7321933.1"/>
    <property type="molecule type" value="Genomic_DNA"/>
</dbReference>
<dbReference type="InterPro" id="IPR002035">
    <property type="entry name" value="VWF_A"/>
</dbReference>
<dbReference type="Proteomes" id="UP001521931">
    <property type="component" value="Unassembled WGS sequence"/>
</dbReference>
<dbReference type="RefSeq" id="WP_239263896.1">
    <property type="nucleotide sequence ID" value="NZ_JAKRCV010000022.1"/>
</dbReference>